<accession>A0ABY9I0B8</accession>
<organism evidence="3 4">
    <name type="scientific">Streptomyces laculatispora</name>
    <dbReference type="NCBI Taxonomy" id="887464"/>
    <lineage>
        <taxon>Bacteria</taxon>
        <taxon>Bacillati</taxon>
        <taxon>Actinomycetota</taxon>
        <taxon>Actinomycetes</taxon>
        <taxon>Kitasatosporales</taxon>
        <taxon>Streptomycetaceae</taxon>
        <taxon>Streptomyces</taxon>
    </lineage>
</organism>
<feature type="domain" description="XdhC- CoxI" evidence="1">
    <location>
        <begin position="119"/>
        <end position="178"/>
    </location>
</feature>
<dbReference type="PANTHER" id="PTHR30388">
    <property type="entry name" value="ALDEHYDE OXIDOREDUCTASE MOLYBDENUM COFACTOR ASSEMBLY PROTEIN"/>
    <property type="match status" value="1"/>
</dbReference>
<dbReference type="InterPro" id="IPR027051">
    <property type="entry name" value="XdhC_Rossmann_dom"/>
</dbReference>
<feature type="domain" description="XdhC- CoxI" evidence="1">
    <location>
        <begin position="11"/>
        <end position="78"/>
    </location>
</feature>
<reference evidence="3 4" key="1">
    <citation type="submission" date="2023-03" db="EMBL/GenBank/DDBJ databases">
        <title>Isolation and description of six Streptomyces strains from soil environments, able to metabolize different microbial glucans.</title>
        <authorList>
            <person name="Widen T."/>
            <person name="Larsbrink J."/>
        </authorList>
    </citation>
    <scope>NUCLEOTIDE SEQUENCE [LARGE SCALE GENOMIC DNA]</scope>
    <source>
        <strain evidence="3 4">Mut2</strain>
    </source>
</reference>
<dbReference type="RefSeq" id="WP_306086722.1">
    <property type="nucleotide sequence ID" value="NZ_CP120992.1"/>
</dbReference>
<proteinExistence type="predicted"/>
<evidence type="ECO:0000313" key="4">
    <source>
        <dbReference type="Proteomes" id="UP001229952"/>
    </source>
</evidence>
<keyword evidence="4" id="KW-1185">Reference proteome</keyword>
<evidence type="ECO:0000313" key="3">
    <source>
        <dbReference type="EMBL" id="WLQ40295.1"/>
    </source>
</evidence>
<protein>
    <submittedName>
        <fullName evidence="3">XdhC family protein</fullName>
    </submittedName>
</protein>
<evidence type="ECO:0000259" key="1">
    <source>
        <dbReference type="Pfam" id="PF02625"/>
    </source>
</evidence>
<feature type="domain" description="XdhC Rossmann" evidence="2">
    <location>
        <begin position="202"/>
        <end position="344"/>
    </location>
</feature>
<dbReference type="PANTHER" id="PTHR30388:SF4">
    <property type="entry name" value="MOLYBDENUM COFACTOR INSERTION CHAPERONE PAOD"/>
    <property type="match status" value="1"/>
</dbReference>
<sequence length="367" mass="37906">MRELLSELRAWDEAGTPFALATVVSVRGSAPRAPGAVMAVTADGAVAGSVSGGCVEGAVYEVAGEVLASGSPQLTSYGISDDEAFGVGLTCGGTIDVLVAPFAAAADRAWLRGVTDSIAVGEPVAVATVLPGAAAAGARLVVRAGGTQGSLGDEGLDAAVTDDARGLLAQGATGRQWYGVRGERRMQDVSVFVQTYAPPPRMLVFGAIDHAAATARIGSFLGYRVTVCDARPAFATRERFPTADEVVCAWPHTYLSDTEIDGHTVVCVLTHDPKFDVPLLVAALRTPAAYIGVMGSRRTHLDRIARLRAEGVGEADLARLASPVGLDLGARTPEETAVSIAAEIIQHRWGGTGRPLGELTGAIHHHP</sequence>
<gene>
    <name evidence="3" type="ORF">P8A22_09960</name>
</gene>
<dbReference type="InterPro" id="IPR052698">
    <property type="entry name" value="MoCofactor_Util/Proc"/>
</dbReference>
<dbReference type="Pfam" id="PF13478">
    <property type="entry name" value="XdhC_C"/>
    <property type="match status" value="1"/>
</dbReference>
<name>A0ABY9I0B8_9ACTN</name>
<dbReference type="InterPro" id="IPR003777">
    <property type="entry name" value="XdhC_CoxI"/>
</dbReference>
<dbReference type="EMBL" id="CP120992">
    <property type="protein sequence ID" value="WLQ40295.1"/>
    <property type="molecule type" value="Genomic_DNA"/>
</dbReference>
<evidence type="ECO:0000259" key="2">
    <source>
        <dbReference type="Pfam" id="PF13478"/>
    </source>
</evidence>
<dbReference type="Pfam" id="PF02625">
    <property type="entry name" value="XdhC_CoxI"/>
    <property type="match status" value="2"/>
</dbReference>
<dbReference type="Proteomes" id="UP001229952">
    <property type="component" value="Chromosome"/>
</dbReference>
<dbReference type="Gene3D" id="3.40.50.720">
    <property type="entry name" value="NAD(P)-binding Rossmann-like Domain"/>
    <property type="match status" value="1"/>
</dbReference>